<evidence type="ECO:0000259" key="1">
    <source>
        <dbReference type="Pfam" id="PF14292"/>
    </source>
</evidence>
<dbReference type="Gene3D" id="2.60.40.3620">
    <property type="match status" value="1"/>
</dbReference>
<proteinExistence type="predicted"/>
<dbReference type="PROSITE" id="PS51257">
    <property type="entry name" value="PROKAR_LIPOPROTEIN"/>
    <property type="match status" value="1"/>
</dbReference>
<name>A0A9J6ZP23_9BACT</name>
<reference evidence="3" key="1">
    <citation type="submission" date="2022-05" db="EMBL/GenBank/DDBJ databases">
        <authorList>
            <person name="Sun X."/>
        </authorList>
    </citation>
    <scope>NUCLEOTIDE SEQUENCE</scope>
    <source>
        <strain evidence="3">Ai-910</strain>
    </source>
</reference>
<dbReference type="KEGG" id="alkq:M9189_10395"/>
<dbReference type="Proteomes" id="UP001056426">
    <property type="component" value="Chromosome"/>
</dbReference>
<keyword evidence="4" id="KW-1185">Reference proteome</keyword>
<accession>A0A9J6ZP23</accession>
<dbReference type="InterPro" id="IPR025970">
    <property type="entry name" value="SusE"/>
</dbReference>
<dbReference type="AlphaFoldDB" id="A0A9J6ZP23"/>
<dbReference type="InterPro" id="IPR032187">
    <property type="entry name" value="SusF/SusE-like_C"/>
</dbReference>
<feature type="domain" description="SusE outer membrane protein" evidence="1">
    <location>
        <begin position="24"/>
        <end position="126"/>
    </location>
</feature>
<sequence length="338" mass="36242">MKTRFLKYIGLVGIAGILFSCEKDEDKLFLREDAVAPQIVTMPGMTLSRDNGTQTLSFICSPLDAGFKASARYFLEADAVGNNFADPVVIYNGFSIEKVDIVVSDLNALLLRKFTEDVASSAEFRVRAVLTVDAGTGAPGTGSNPFEYVSDVKTATVTPYGLPRLDLIGSGMGQKIESALGDGVYFGIVKLSTANPFTLLDPEANTEYGAAGSSTIEEDGPAIIVETSGYYKLTVDVNALTYTLDPYMLGIVGSATPNGWDGPDIMFDYDKKTDTWYVTTDLATGEIKFRLNNKWDWNLGGALDGLTQGGDNIAVEAGNYTITLTVTGDTGRAVIKKN</sequence>
<evidence type="ECO:0000259" key="2">
    <source>
        <dbReference type="Pfam" id="PF16411"/>
    </source>
</evidence>
<dbReference type="Pfam" id="PF16411">
    <property type="entry name" value="SusF_SusE"/>
    <property type="match status" value="1"/>
</dbReference>
<dbReference type="Pfam" id="PF14292">
    <property type="entry name" value="SusE"/>
    <property type="match status" value="1"/>
</dbReference>
<gene>
    <name evidence="3" type="ORF">M9189_10395</name>
</gene>
<dbReference type="EMBL" id="CP098400">
    <property type="protein sequence ID" value="URW79263.1"/>
    <property type="molecule type" value="Genomic_DNA"/>
</dbReference>
<dbReference type="RefSeq" id="WP_250723016.1">
    <property type="nucleotide sequence ID" value="NZ_CP098400.1"/>
</dbReference>
<evidence type="ECO:0000313" key="4">
    <source>
        <dbReference type="Proteomes" id="UP001056426"/>
    </source>
</evidence>
<feature type="domain" description="Outer membrane protein SusF/SusE-like C-terminal" evidence="2">
    <location>
        <begin position="251"/>
        <end position="331"/>
    </location>
</feature>
<dbReference type="CDD" id="cd12956">
    <property type="entry name" value="CBM_SusE-F_like"/>
    <property type="match status" value="1"/>
</dbReference>
<protein>
    <submittedName>
        <fullName evidence="3">SusE domain-containing protein</fullName>
    </submittedName>
</protein>
<evidence type="ECO:0000313" key="3">
    <source>
        <dbReference type="EMBL" id="URW79263.1"/>
    </source>
</evidence>
<reference evidence="3" key="2">
    <citation type="submission" date="2022-06" db="EMBL/GenBank/DDBJ databases">
        <title>Xiashengella guii gen. nov. sp. nov., a bacterium isolated form anaerobic digestion tank.</title>
        <authorList>
            <person name="Huang H."/>
        </authorList>
    </citation>
    <scope>NUCLEOTIDE SEQUENCE</scope>
    <source>
        <strain evidence="3">Ai-910</strain>
    </source>
</reference>
<organism evidence="3 4">
    <name type="scientific">Xiashengella succiniciproducens</name>
    <dbReference type="NCBI Taxonomy" id="2949635"/>
    <lineage>
        <taxon>Bacteria</taxon>
        <taxon>Pseudomonadati</taxon>
        <taxon>Bacteroidota</taxon>
        <taxon>Bacteroidia</taxon>
        <taxon>Marinilabiliales</taxon>
        <taxon>Marinilabiliaceae</taxon>
        <taxon>Xiashengella</taxon>
    </lineage>
</organism>